<evidence type="ECO:0000313" key="1">
    <source>
        <dbReference type="EMBL" id="KHG17206.1"/>
    </source>
</evidence>
<sequence length="67" mass="7861">MITDHRTGIIFDLNFPQPEKKPKLYCLKTCYRFSRKSKRVLPKQVLPRLRSILASSTGRRSQHSSIM</sequence>
<keyword evidence="1" id="KW-0489">Methyltransferase</keyword>
<dbReference type="EMBL" id="KN407766">
    <property type="protein sequence ID" value="KHG17206.1"/>
    <property type="molecule type" value="Genomic_DNA"/>
</dbReference>
<reference evidence="2" key="1">
    <citation type="submission" date="2014-09" db="EMBL/GenBank/DDBJ databases">
        <authorList>
            <person name="Mudge J."/>
            <person name="Ramaraj T."/>
            <person name="Lindquist I.E."/>
            <person name="Bharti A.K."/>
            <person name="Sundararajan A."/>
            <person name="Cameron C.T."/>
            <person name="Woodward J.E."/>
            <person name="May G.D."/>
            <person name="Brubaker C."/>
            <person name="Broadhvest J."/>
            <person name="Wilkins T.A."/>
        </authorList>
    </citation>
    <scope>NUCLEOTIDE SEQUENCE</scope>
    <source>
        <strain evidence="2">cv. AKA8401</strain>
    </source>
</reference>
<keyword evidence="2" id="KW-1185">Reference proteome</keyword>
<gene>
    <name evidence="1" type="ORF">F383_21415</name>
</gene>
<accession>A0A0B0P1I1</accession>
<dbReference type="AlphaFoldDB" id="A0A0B0P1I1"/>
<dbReference type="GO" id="GO:0008168">
    <property type="term" value="F:methyltransferase activity"/>
    <property type="evidence" value="ECO:0007669"/>
    <property type="project" value="UniProtKB-KW"/>
</dbReference>
<dbReference type="Proteomes" id="UP000032142">
    <property type="component" value="Unassembled WGS sequence"/>
</dbReference>
<evidence type="ECO:0000313" key="2">
    <source>
        <dbReference type="Proteomes" id="UP000032142"/>
    </source>
</evidence>
<dbReference type="GO" id="GO:0032259">
    <property type="term" value="P:methylation"/>
    <property type="evidence" value="ECO:0007669"/>
    <property type="project" value="UniProtKB-KW"/>
</dbReference>
<name>A0A0B0P1I1_GOSAR</name>
<proteinExistence type="predicted"/>
<protein>
    <submittedName>
        <fullName evidence="1">Ribosomal RNA small subunit methyltransferase H</fullName>
    </submittedName>
</protein>
<keyword evidence="1" id="KW-0808">Transferase</keyword>
<organism evidence="1 2">
    <name type="scientific">Gossypium arboreum</name>
    <name type="common">Tree cotton</name>
    <name type="synonym">Gossypium nanking</name>
    <dbReference type="NCBI Taxonomy" id="29729"/>
    <lineage>
        <taxon>Eukaryota</taxon>
        <taxon>Viridiplantae</taxon>
        <taxon>Streptophyta</taxon>
        <taxon>Embryophyta</taxon>
        <taxon>Tracheophyta</taxon>
        <taxon>Spermatophyta</taxon>
        <taxon>Magnoliopsida</taxon>
        <taxon>eudicotyledons</taxon>
        <taxon>Gunneridae</taxon>
        <taxon>Pentapetalae</taxon>
        <taxon>rosids</taxon>
        <taxon>malvids</taxon>
        <taxon>Malvales</taxon>
        <taxon>Malvaceae</taxon>
        <taxon>Malvoideae</taxon>
        <taxon>Gossypium</taxon>
    </lineage>
</organism>